<evidence type="ECO:0000256" key="16">
    <source>
        <dbReference type="ARBA" id="ARBA00023098"/>
    </source>
</evidence>
<keyword evidence="5" id="KW-1003">Cell membrane</keyword>
<dbReference type="InterPro" id="IPR000829">
    <property type="entry name" value="DAGK"/>
</dbReference>
<keyword evidence="9 24" id="KW-0812">Transmembrane</keyword>
<dbReference type="Proteomes" id="UP000445696">
    <property type="component" value="Unassembled WGS sequence"/>
</dbReference>
<name>A0A845MGP2_9PROT</name>
<evidence type="ECO:0000256" key="7">
    <source>
        <dbReference type="ARBA" id="ARBA00022519"/>
    </source>
</evidence>
<evidence type="ECO:0000256" key="18">
    <source>
        <dbReference type="ARBA" id="ARBA00023209"/>
    </source>
</evidence>
<comment type="function">
    <text evidence="24">Catalyzes the ATP-dependent phosphorylation of sn-l,2-diacylglycerol (DAG) to phosphatidic acid. Involved in the recycling of diacylglycerol produced as a by-product during membrane-derived oligosaccharide (MDO) biosynthesis.</text>
</comment>
<feature type="transmembrane region" description="Helical" evidence="24">
    <location>
        <begin position="98"/>
        <end position="119"/>
    </location>
</feature>
<evidence type="ECO:0000256" key="4">
    <source>
        <dbReference type="ARBA" id="ARBA00017575"/>
    </source>
</evidence>
<evidence type="ECO:0000256" key="22">
    <source>
        <dbReference type="PIRSR" id="PIRSR600829-3"/>
    </source>
</evidence>
<evidence type="ECO:0000256" key="5">
    <source>
        <dbReference type="ARBA" id="ARBA00022475"/>
    </source>
</evidence>
<accession>A0A845MGP2</accession>
<evidence type="ECO:0000313" key="26">
    <source>
        <dbReference type="Proteomes" id="UP000445696"/>
    </source>
</evidence>
<comment type="similarity">
    <text evidence="2 24">Belongs to the bacterial diacylglycerol kinase family.</text>
</comment>
<feature type="active site" description="Proton acceptor" evidence="20">
    <location>
        <position position="71"/>
    </location>
</feature>
<dbReference type="PANTHER" id="PTHR34299">
    <property type="entry name" value="DIACYLGLYCEROL KINASE"/>
    <property type="match status" value="1"/>
</dbReference>
<keyword evidence="17 24" id="KW-0472">Membrane</keyword>
<evidence type="ECO:0000256" key="10">
    <source>
        <dbReference type="ARBA" id="ARBA00022723"/>
    </source>
</evidence>
<dbReference type="EMBL" id="WTVA01000014">
    <property type="protein sequence ID" value="MZR23178.1"/>
    <property type="molecule type" value="Genomic_DNA"/>
</dbReference>
<feature type="binding site" evidence="21">
    <location>
        <begin position="32"/>
        <end position="36"/>
    </location>
    <ligand>
        <name>substrate</name>
    </ligand>
</feature>
<keyword evidence="26" id="KW-1185">Reference proteome</keyword>
<keyword evidence="6" id="KW-0444">Lipid biosynthesis</keyword>
<evidence type="ECO:0000256" key="8">
    <source>
        <dbReference type="ARBA" id="ARBA00022679"/>
    </source>
</evidence>
<dbReference type="GO" id="GO:0005886">
    <property type="term" value="C:plasma membrane"/>
    <property type="evidence" value="ECO:0007669"/>
    <property type="project" value="UniProtKB-SubCell"/>
</dbReference>
<protein>
    <recommendedName>
        <fullName evidence="4 24">Diacylglycerol kinase</fullName>
        <ecNumber evidence="3 24">2.7.1.107</ecNumber>
    </recommendedName>
</protein>
<comment type="catalytic activity">
    <reaction evidence="24">
        <text>a 1,2-diacyl-sn-glycerol + ATP = a 1,2-diacyl-sn-glycero-3-phosphate + ADP + H(+)</text>
        <dbReference type="Rhea" id="RHEA:10272"/>
        <dbReference type="ChEBI" id="CHEBI:15378"/>
        <dbReference type="ChEBI" id="CHEBI:17815"/>
        <dbReference type="ChEBI" id="CHEBI:30616"/>
        <dbReference type="ChEBI" id="CHEBI:58608"/>
        <dbReference type="ChEBI" id="CHEBI:456216"/>
        <dbReference type="EC" id="2.7.1.107"/>
    </reaction>
</comment>
<evidence type="ECO:0000256" key="19">
    <source>
        <dbReference type="ARBA" id="ARBA00023264"/>
    </source>
</evidence>
<feature type="binding site" evidence="23">
    <location>
        <position position="30"/>
    </location>
    <ligand>
        <name>a divalent metal cation</name>
        <dbReference type="ChEBI" id="CHEBI:60240"/>
    </ligand>
</feature>
<evidence type="ECO:0000256" key="3">
    <source>
        <dbReference type="ARBA" id="ARBA00012133"/>
    </source>
</evidence>
<keyword evidence="10 23" id="KW-0479">Metal-binding</keyword>
<feature type="binding site" evidence="22">
    <location>
        <position position="30"/>
    </location>
    <ligand>
        <name>ATP</name>
        <dbReference type="ChEBI" id="CHEBI:30616"/>
    </ligand>
</feature>
<organism evidence="25 26">
    <name type="scientific">Sneathiella chungangensis</name>
    <dbReference type="NCBI Taxonomy" id="1418234"/>
    <lineage>
        <taxon>Bacteria</taxon>
        <taxon>Pseudomonadati</taxon>
        <taxon>Pseudomonadota</taxon>
        <taxon>Alphaproteobacteria</taxon>
        <taxon>Sneathiellales</taxon>
        <taxon>Sneathiellaceae</taxon>
        <taxon>Sneathiella</taxon>
    </lineage>
</organism>
<comment type="cofactor">
    <cofactor evidence="23">
        <name>Mg(2+)</name>
        <dbReference type="ChEBI" id="CHEBI:18420"/>
    </cofactor>
    <text evidence="23">Mn(2+), Zn(2+), Cd(2+) and Co(2+) support activity to lesser extents.</text>
</comment>
<keyword evidence="13 22" id="KW-0067">ATP-binding</keyword>
<comment type="caution">
    <text evidence="24">Lacks conserved residue(s) required for the propagation of feature annotation.</text>
</comment>
<dbReference type="InterPro" id="IPR036945">
    <property type="entry name" value="DAGK_sf"/>
</dbReference>
<dbReference type="PANTHER" id="PTHR34299:SF1">
    <property type="entry name" value="DIACYLGLYCEROL KINASE"/>
    <property type="match status" value="1"/>
</dbReference>
<evidence type="ECO:0000256" key="2">
    <source>
        <dbReference type="ARBA" id="ARBA00005967"/>
    </source>
</evidence>
<dbReference type="GO" id="GO:0046872">
    <property type="term" value="F:metal ion binding"/>
    <property type="evidence" value="ECO:0007669"/>
    <property type="project" value="UniProtKB-KW"/>
</dbReference>
<dbReference type="AlphaFoldDB" id="A0A845MGP2"/>
<feature type="binding site" evidence="22">
    <location>
        <begin position="96"/>
        <end position="97"/>
    </location>
    <ligand>
        <name>ATP</name>
        <dbReference type="ChEBI" id="CHEBI:30616"/>
    </ligand>
</feature>
<evidence type="ECO:0000256" key="11">
    <source>
        <dbReference type="ARBA" id="ARBA00022741"/>
    </source>
</evidence>
<evidence type="ECO:0000256" key="15">
    <source>
        <dbReference type="ARBA" id="ARBA00022989"/>
    </source>
</evidence>
<feature type="transmembrane region" description="Helical" evidence="24">
    <location>
        <begin position="33"/>
        <end position="51"/>
    </location>
</feature>
<dbReference type="GO" id="GO:0006654">
    <property type="term" value="P:phosphatidic acid biosynthetic process"/>
    <property type="evidence" value="ECO:0007669"/>
    <property type="project" value="InterPro"/>
</dbReference>
<proteinExistence type="inferred from homology"/>
<evidence type="ECO:0000256" key="1">
    <source>
        <dbReference type="ARBA" id="ARBA00004429"/>
    </source>
</evidence>
<evidence type="ECO:0000256" key="23">
    <source>
        <dbReference type="PIRSR" id="PIRSR600829-4"/>
    </source>
</evidence>
<dbReference type="OrthoDB" id="7595530at2"/>
<feature type="binding site" evidence="22">
    <location>
        <position position="11"/>
    </location>
    <ligand>
        <name>ATP</name>
        <dbReference type="ChEBI" id="CHEBI:30616"/>
    </ligand>
</feature>
<dbReference type="GO" id="GO:0005524">
    <property type="term" value="F:ATP binding"/>
    <property type="evidence" value="ECO:0007669"/>
    <property type="project" value="UniProtKB-KW"/>
</dbReference>
<comment type="subcellular location">
    <subcellularLocation>
        <location evidence="1 24">Cell inner membrane</location>
        <topology evidence="1 24">Multi-pass membrane protein</topology>
    </subcellularLocation>
</comment>
<evidence type="ECO:0000313" key="25">
    <source>
        <dbReference type="EMBL" id="MZR23178.1"/>
    </source>
</evidence>
<dbReference type="GO" id="GO:0004143">
    <property type="term" value="F:ATP-dependent diacylglycerol kinase activity"/>
    <property type="evidence" value="ECO:0007669"/>
    <property type="project" value="UniProtKB-EC"/>
</dbReference>
<keyword evidence="15 24" id="KW-1133">Transmembrane helix</keyword>
<dbReference type="RefSeq" id="WP_161339646.1">
    <property type="nucleotide sequence ID" value="NZ_JBHSDG010000003.1"/>
</dbReference>
<evidence type="ECO:0000256" key="17">
    <source>
        <dbReference type="ARBA" id="ARBA00023136"/>
    </source>
</evidence>
<gene>
    <name evidence="25" type="ORF">GQF03_12650</name>
</gene>
<keyword evidence="14 23" id="KW-0460">Magnesium</keyword>
<evidence type="ECO:0000256" key="24">
    <source>
        <dbReference type="RuleBase" id="RU363065"/>
    </source>
</evidence>
<feature type="binding site" evidence="21">
    <location>
        <position position="11"/>
    </location>
    <ligand>
        <name>substrate</name>
    </ligand>
</feature>
<evidence type="ECO:0000256" key="6">
    <source>
        <dbReference type="ARBA" id="ARBA00022516"/>
    </source>
</evidence>
<evidence type="ECO:0000256" key="13">
    <source>
        <dbReference type="ARBA" id="ARBA00022840"/>
    </source>
</evidence>
<keyword evidence="19 24" id="KW-1208">Phospholipid metabolism</keyword>
<dbReference type="InterPro" id="IPR033718">
    <property type="entry name" value="DAGK_prok"/>
</dbReference>
<feature type="binding site" evidence="23">
    <location>
        <position position="78"/>
    </location>
    <ligand>
        <name>a divalent metal cation</name>
        <dbReference type="ChEBI" id="CHEBI:60240"/>
    </ligand>
</feature>
<keyword evidence="16 24" id="KW-0443">Lipid metabolism</keyword>
<dbReference type="CDD" id="cd14264">
    <property type="entry name" value="DAGK_IM"/>
    <property type="match status" value="1"/>
</dbReference>
<keyword evidence="12 24" id="KW-0418">Kinase</keyword>
<evidence type="ECO:0000256" key="12">
    <source>
        <dbReference type="ARBA" id="ARBA00022777"/>
    </source>
</evidence>
<comment type="caution">
    <text evidence="25">The sequence shown here is derived from an EMBL/GenBank/DDBJ whole genome shotgun (WGS) entry which is preliminary data.</text>
</comment>
<dbReference type="EC" id="2.7.1.107" evidence="3 24"/>
<keyword evidence="8 24" id="KW-0808">Transferase</keyword>
<feature type="binding site" evidence="21">
    <location>
        <position position="71"/>
    </location>
    <ligand>
        <name>substrate</name>
    </ligand>
</feature>
<dbReference type="Pfam" id="PF01219">
    <property type="entry name" value="DAGK_prokar"/>
    <property type="match status" value="1"/>
</dbReference>
<evidence type="ECO:0000256" key="14">
    <source>
        <dbReference type="ARBA" id="ARBA00022842"/>
    </source>
</evidence>
<dbReference type="Gene3D" id="1.10.287.3610">
    <property type="match status" value="1"/>
</dbReference>
<keyword evidence="18" id="KW-0594">Phospholipid biosynthesis</keyword>
<keyword evidence="7 24" id="KW-0997">Cell inner membrane</keyword>
<sequence>MVPASKKGLARLIAAFENSISGFRTAFRSEEAIRQEVFGILILVPLAIFSGKSAVELALLLSGLFAVLITELLNTAIECAIDRISADYHDLSKASKDVASAAVLLSLVYCLTVWALIFLL</sequence>
<evidence type="ECO:0000256" key="9">
    <source>
        <dbReference type="ARBA" id="ARBA00022692"/>
    </source>
</evidence>
<evidence type="ECO:0000256" key="20">
    <source>
        <dbReference type="PIRSR" id="PIRSR600829-1"/>
    </source>
</evidence>
<feature type="binding site" evidence="21">
    <location>
        <position position="100"/>
    </location>
    <ligand>
        <name>substrate</name>
    </ligand>
</feature>
<feature type="binding site" evidence="22">
    <location>
        <position position="78"/>
    </location>
    <ligand>
        <name>ATP</name>
        <dbReference type="ChEBI" id="CHEBI:30616"/>
    </ligand>
</feature>
<reference evidence="25 26" key="1">
    <citation type="journal article" date="2014" name="Int. J. Syst. Evol. Microbiol.">
        <title>Sneathiella chungangensis sp. nov., isolated from a marine sand, and emended description of the genus Sneathiella.</title>
        <authorList>
            <person name="Siamphan C."/>
            <person name="Kim H."/>
            <person name="Lee J.S."/>
            <person name="Kim W."/>
        </authorList>
    </citation>
    <scope>NUCLEOTIDE SEQUENCE [LARGE SCALE GENOMIC DNA]</scope>
    <source>
        <strain evidence="25 26">KCTC 32476</strain>
    </source>
</reference>
<evidence type="ECO:0000256" key="21">
    <source>
        <dbReference type="PIRSR" id="PIRSR600829-2"/>
    </source>
</evidence>
<keyword evidence="11 22" id="KW-0547">Nucleotide-binding</keyword>